<feature type="transmembrane region" description="Helical" evidence="7">
    <location>
        <begin position="332"/>
        <end position="352"/>
    </location>
</feature>
<dbReference type="InterPro" id="IPR002293">
    <property type="entry name" value="AA/rel_permease1"/>
</dbReference>
<feature type="transmembrane region" description="Helical" evidence="7">
    <location>
        <begin position="382"/>
        <end position="406"/>
    </location>
</feature>
<dbReference type="PANTHER" id="PTHR45649:SF19">
    <property type="entry name" value="TRANSPORTER, PUTATIVE (EUROFUNG)-RELATED"/>
    <property type="match status" value="1"/>
</dbReference>
<comment type="caution">
    <text evidence="8">The sequence shown here is derived from an EMBL/GenBank/DDBJ whole genome shotgun (WGS) entry which is preliminary data.</text>
</comment>
<reference evidence="8" key="1">
    <citation type="submission" date="2020-03" db="EMBL/GenBank/DDBJ databases">
        <title>Draft Genome Sequence of Cylindrodendrum hubeiense.</title>
        <authorList>
            <person name="Buettner E."/>
            <person name="Kellner H."/>
        </authorList>
    </citation>
    <scope>NUCLEOTIDE SEQUENCE</scope>
    <source>
        <strain evidence="8">IHI 201604</strain>
    </source>
</reference>
<dbReference type="Proteomes" id="UP000722485">
    <property type="component" value="Unassembled WGS sequence"/>
</dbReference>
<evidence type="ECO:0000256" key="7">
    <source>
        <dbReference type="SAM" id="Phobius"/>
    </source>
</evidence>
<feature type="compositionally biased region" description="Polar residues" evidence="6">
    <location>
        <begin position="14"/>
        <end position="25"/>
    </location>
</feature>
<feature type="transmembrane region" description="Helical" evidence="7">
    <location>
        <begin position="49"/>
        <end position="72"/>
    </location>
</feature>
<keyword evidence="5 7" id="KW-0472">Membrane</keyword>
<dbReference type="Pfam" id="PF13520">
    <property type="entry name" value="AA_permease_2"/>
    <property type="match status" value="1"/>
</dbReference>
<feature type="transmembrane region" description="Helical" evidence="7">
    <location>
        <begin position="205"/>
        <end position="224"/>
    </location>
</feature>
<keyword evidence="4 7" id="KW-1133">Transmembrane helix</keyword>
<sequence length="549" mass="59607">MKKDFSPEMKSVENDSPQLESNGSIKSGKVEDGLELSRLGINSETKRDLSLISIIALGWNICNSWAAIGATMSLSIASGGSVTLLYGLLIIVVLNGSAAATMAEIASVYPTAGGQYHWTSILAPQRWSRGLSYCCGAINLLGWIATAAGFVITTAQLITGLATFMNPTYTIESWHVFLIFQLMNVIFLAYNMFLIKRTSWIHDVGFAISLLSFLVILITCLARTPSKQTDAFVWGNFVNPTGWSADGVVFLIGLSNPNFIYSGLDGAVHLAEECTDAARTVPKALMSTIVVGFITGFSFAIAMTYCTTDFDAVMVAPIPILEIWYQATRSKAAAVTFTTILTVCGCFAIIGCHQTASRLTYSFARDNALFFSPKLSTVSQKYGVPMFALLANGIVVAIIGCVYLGSTTAFNAMVSSGLILLQISFAFPAALLLWRKRSVRFLPKDRPFRLGPFGWIANCLTIVFAVVALIFYSLPTVLPVTSSNMMGGSSKTKASVDRASEPRATDSPSRKGRRLNESRRPRHSLARWSALLWPELGLAGEDRMWIRPG</sequence>
<keyword evidence="9" id="KW-1185">Reference proteome</keyword>
<evidence type="ECO:0000256" key="4">
    <source>
        <dbReference type="ARBA" id="ARBA00022989"/>
    </source>
</evidence>
<name>A0A9P5H7C7_9HYPO</name>
<evidence type="ECO:0008006" key="10">
    <source>
        <dbReference type="Google" id="ProtNLM"/>
    </source>
</evidence>
<feature type="region of interest" description="Disordered" evidence="6">
    <location>
        <begin position="1"/>
        <end position="27"/>
    </location>
</feature>
<dbReference type="Gene3D" id="1.20.1740.10">
    <property type="entry name" value="Amino acid/polyamine transporter I"/>
    <property type="match status" value="1"/>
</dbReference>
<feature type="transmembrane region" description="Helical" evidence="7">
    <location>
        <begin position="84"/>
        <end position="109"/>
    </location>
</feature>
<dbReference type="GO" id="GO:0016020">
    <property type="term" value="C:membrane"/>
    <property type="evidence" value="ECO:0007669"/>
    <property type="project" value="UniProtKB-SubCell"/>
</dbReference>
<dbReference type="OrthoDB" id="4476201at2759"/>
<keyword evidence="3 7" id="KW-0812">Transmembrane</keyword>
<evidence type="ECO:0000256" key="6">
    <source>
        <dbReference type="SAM" id="MobiDB-lite"/>
    </source>
</evidence>
<feature type="transmembrane region" description="Helical" evidence="7">
    <location>
        <begin position="130"/>
        <end position="153"/>
    </location>
</feature>
<dbReference type="EMBL" id="JAANBB010000187">
    <property type="protein sequence ID" value="KAF7547129.1"/>
    <property type="molecule type" value="Genomic_DNA"/>
</dbReference>
<keyword evidence="2" id="KW-0813">Transport</keyword>
<dbReference type="AlphaFoldDB" id="A0A9P5H7C7"/>
<evidence type="ECO:0000256" key="1">
    <source>
        <dbReference type="ARBA" id="ARBA00004141"/>
    </source>
</evidence>
<feature type="transmembrane region" description="Helical" evidence="7">
    <location>
        <begin position="284"/>
        <end position="305"/>
    </location>
</feature>
<comment type="subcellular location">
    <subcellularLocation>
        <location evidence="1">Membrane</location>
        <topology evidence="1">Multi-pass membrane protein</topology>
    </subcellularLocation>
</comment>
<gene>
    <name evidence="8" type="ORF">G7Z17_g7945</name>
</gene>
<protein>
    <recommendedName>
        <fullName evidence="10">Amino acid transporter</fullName>
    </recommendedName>
</protein>
<evidence type="ECO:0000313" key="9">
    <source>
        <dbReference type="Proteomes" id="UP000722485"/>
    </source>
</evidence>
<dbReference type="PANTHER" id="PTHR45649">
    <property type="entry name" value="AMINO-ACID PERMEASE BAT1"/>
    <property type="match status" value="1"/>
</dbReference>
<feature type="compositionally biased region" description="Basic and acidic residues" evidence="6">
    <location>
        <begin position="1"/>
        <end position="13"/>
    </location>
</feature>
<dbReference type="GO" id="GO:0022857">
    <property type="term" value="F:transmembrane transporter activity"/>
    <property type="evidence" value="ECO:0007669"/>
    <property type="project" value="InterPro"/>
</dbReference>
<evidence type="ECO:0000256" key="3">
    <source>
        <dbReference type="ARBA" id="ARBA00022692"/>
    </source>
</evidence>
<feature type="region of interest" description="Disordered" evidence="6">
    <location>
        <begin position="485"/>
        <end position="518"/>
    </location>
</feature>
<evidence type="ECO:0000256" key="5">
    <source>
        <dbReference type="ARBA" id="ARBA00023136"/>
    </source>
</evidence>
<accession>A0A9P5H7C7</accession>
<evidence type="ECO:0000313" key="8">
    <source>
        <dbReference type="EMBL" id="KAF7547129.1"/>
    </source>
</evidence>
<evidence type="ECO:0000256" key="2">
    <source>
        <dbReference type="ARBA" id="ARBA00022448"/>
    </source>
</evidence>
<feature type="transmembrane region" description="Helical" evidence="7">
    <location>
        <begin position="173"/>
        <end position="193"/>
    </location>
</feature>
<feature type="transmembrane region" description="Helical" evidence="7">
    <location>
        <begin position="412"/>
        <end position="434"/>
    </location>
</feature>
<feature type="transmembrane region" description="Helical" evidence="7">
    <location>
        <begin position="455"/>
        <end position="474"/>
    </location>
</feature>
<organism evidence="8 9">
    <name type="scientific">Cylindrodendrum hubeiense</name>
    <dbReference type="NCBI Taxonomy" id="595255"/>
    <lineage>
        <taxon>Eukaryota</taxon>
        <taxon>Fungi</taxon>
        <taxon>Dikarya</taxon>
        <taxon>Ascomycota</taxon>
        <taxon>Pezizomycotina</taxon>
        <taxon>Sordariomycetes</taxon>
        <taxon>Hypocreomycetidae</taxon>
        <taxon>Hypocreales</taxon>
        <taxon>Nectriaceae</taxon>
        <taxon>Cylindrodendrum</taxon>
    </lineage>
</organism>
<proteinExistence type="predicted"/>
<feature type="compositionally biased region" description="Basic and acidic residues" evidence="6">
    <location>
        <begin position="494"/>
        <end position="504"/>
    </location>
</feature>